<dbReference type="Proteomes" id="UP000237000">
    <property type="component" value="Unassembled WGS sequence"/>
</dbReference>
<keyword evidence="1" id="KW-1133">Transmembrane helix</keyword>
<feature type="non-terminal residue" evidence="2">
    <location>
        <position position="1"/>
    </location>
</feature>
<keyword evidence="1" id="KW-0472">Membrane</keyword>
<proteinExistence type="predicted"/>
<evidence type="ECO:0000313" key="3">
    <source>
        <dbReference type="Proteomes" id="UP000237000"/>
    </source>
</evidence>
<gene>
    <name evidence="2" type="ORF">TorRG33x02_251230</name>
</gene>
<sequence length="157" mass="17999">ISPPRGKTALKHSLCIDDVLIFCRASPKNLSAIHLAFELYATLSSRRVNWKKSLIYFGKGISSSRTIALTTVCGLKCGGESLNYLGVPLYIVALRQRWLISWINRIITRMHSWMGMTLSIECRIFLVSFVIYGMLLHSFQIYKWPSLYSFEDAYSCY</sequence>
<keyword evidence="1" id="KW-0812">Transmembrane</keyword>
<reference evidence="3" key="1">
    <citation type="submission" date="2016-06" db="EMBL/GenBank/DDBJ databases">
        <title>Parallel loss of symbiosis genes in relatives of nitrogen-fixing non-legume Parasponia.</title>
        <authorList>
            <person name="Van Velzen R."/>
            <person name="Holmer R."/>
            <person name="Bu F."/>
            <person name="Rutten L."/>
            <person name="Van Zeijl A."/>
            <person name="Liu W."/>
            <person name="Santuari L."/>
            <person name="Cao Q."/>
            <person name="Sharma T."/>
            <person name="Shen D."/>
            <person name="Roswanjaya Y."/>
            <person name="Wardhani T."/>
            <person name="Kalhor M.S."/>
            <person name="Jansen J."/>
            <person name="Van den Hoogen J."/>
            <person name="Gungor B."/>
            <person name="Hartog M."/>
            <person name="Hontelez J."/>
            <person name="Verver J."/>
            <person name="Yang W.-C."/>
            <person name="Schijlen E."/>
            <person name="Repin R."/>
            <person name="Schilthuizen M."/>
            <person name="Schranz E."/>
            <person name="Heidstra R."/>
            <person name="Miyata K."/>
            <person name="Fedorova E."/>
            <person name="Kohlen W."/>
            <person name="Bisseling T."/>
            <person name="Smit S."/>
            <person name="Geurts R."/>
        </authorList>
    </citation>
    <scope>NUCLEOTIDE SEQUENCE [LARGE SCALE GENOMIC DNA]</scope>
    <source>
        <strain evidence="3">cv. RG33-2</strain>
    </source>
</reference>
<accession>A0A2P5DHE4</accession>
<evidence type="ECO:0008006" key="4">
    <source>
        <dbReference type="Google" id="ProtNLM"/>
    </source>
</evidence>
<organism evidence="2 3">
    <name type="scientific">Trema orientale</name>
    <name type="common">Charcoal tree</name>
    <name type="synonym">Celtis orientalis</name>
    <dbReference type="NCBI Taxonomy" id="63057"/>
    <lineage>
        <taxon>Eukaryota</taxon>
        <taxon>Viridiplantae</taxon>
        <taxon>Streptophyta</taxon>
        <taxon>Embryophyta</taxon>
        <taxon>Tracheophyta</taxon>
        <taxon>Spermatophyta</taxon>
        <taxon>Magnoliopsida</taxon>
        <taxon>eudicotyledons</taxon>
        <taxon>Gunneridae</taxon>
        <taxon>Pentapetalae</taxon>
        <taxon>rosids</taxon>
        <taxon>fabids</taxon>
        <taxon>Rosales</taxon>
        <taxon>Cannabaceae</taxon>
        <taxon>Trema</taxon>
    </lineage>
</organism>
<keyword evidence="3" id="KW-1185">Reference proteome</keyword>
<dbReference type="InParanoid" id="A0A2P5DHE4"/>
<evidence type="ECO:0000256" key="1">
    <source>
        <dbReference type="SAM" id="Phobius"/>
    </source>
</evidence>
<name>A0A2P5DHE4_TREOI</name>
<evidence type="ECO:0000313" key="2">
    <source>
        <dbReference type="EMBL" id="PON72728.1"/>
    </source>
</evidence>
<comment type="caution">
    <text evidence="2">The sequence shown here is derived from an EMBL/GenBank/DDBJ whole genome shotgun (WGS) entry which is preliminary data.</text>
</comment>
<dbReference type="OrthoDB" id="1751077at2759"/>
<protein>
    <recommendedName>
        <fullName evidence="4">Reverse transcriptase domain-containing protein</fullName>
    </recommendedName>
</protein>
<dbReference type="AlphaFoldDB" id="A0A2P5DHE4"/>
<feature type="transmembrane region" description="Helical" evidence="1">
    <location>
        <begin position="124"/>
        <end position="142"/>
    </location>
</feature>
<dbReference type="EMBL" id="JXTC01000270">
    <property type="protein sequence ID" value="PON72728.1"/>
    <property type="molecule type" value="Genomic_DNA"/>
</dbReference>